<dbReference type="EMBL" id="LCPC01000007">
    <property type="protein sequence ID" value="KKU89653.1"/>
    <property type="molecule type" value="Genomic_DNA"/>
</dbReference>
<sequence>MSIFLFGIYGIVLILIIVAGFVVLNSMRSKGSIARALNMVLFSVTLPRLNPADPGSSQKPEKELIGVMEQLYSSFTNIHAKGWNRFVYGEPYIGLEVAVQNTGRDIQFYMAVPRSLKDNIQKQIHGLYAEAEIQEIKDYTIFNPRGTAAGAYVSLENDAILPVKTYQKLEKDPLGEILTAFSKIEHEAEGAAIQILFKPAHADKQRGFAQKVVQEMQRGYQLKDAVKRVKHPPKEVKPEDAAKEPPKVVTPFEEEVIKNIQAKAVKPWFDVNIRLIVSAETEPRAGQLLDMLSGALVQFSTQDQNSFSVKKLKDRSLRSLLFNFSFRVFNEKQKSVLSTEELTGLYHFSAPRHAPGVKFVKSKSAPPPLNLPAEGIALGRNIFRGVESLVRMTDEDRRRHLYIIGQTGTGKSTMMKAMLRQDVENGKGVCLIDPHGEFAEFTLSIVPMARAEEVIYFNPGDIDYPMGLNMLEIDPNHPEQKSMVIDELFGIFEKLYDLKATGGPMFEKYFKNSALLLLDDYAHEAPTLADISRVLVDDAYRKDKLSRETNPLVSQFWQLEAEKAQGDQSLSNMAPYITSKITSFIFNEFLRPIVNQQKSAFNFRQAMDEGKILIVNLSKGKIGEINANLLGMVIVGKLMMAALSRVDSDEKIRRDTYLYIDEFHNFTTDSIATILSEARKYRLNLILAHQFIKQLKDSIRDSVFGNVGSIASFRIGPDDAEFMKNKFEPTFTPQDIMNIDNLNCYLNLLINGQTTLPFNIRLETERVFDAGNPEMAEYLKQLSRHKYSRYRADVEAEINAKFNVRPAVLPQSGTP</sequence>
<dbReference type="Gene3D" id="3.40.50.300">
    <property type="entry name" value="P-loop containing nucleotide triphosphate hydrolases"/>
    <property type="match status" value="2"/>
</dbReference>
<dbReference type="PANTHER" id="PTHR30121">
    <property type="entry name" value="UNCHARACTERIZED PROTEIN YJGR-RELATED"/>
    <property type="match status" value="1"/>
</dbReference>
<keyword evidence="1" id="KW-0812">Transmembrane</keyword>
<name>A0A0G1WH67_9BACT</name>
<dbReference type="PROSITE" id="PS00675">
    <property type="entry name" value="SIGMA54_INTERACT_1"/>
    <property type="match status" value="1"/>
</dbReference>
<feature type="domain" description="AAA+ ATPase" evidence="2">
    <location>
        <begin position="397"/>
        <end position="721"/>
    </location>
</feature>
<dbReference type="InterPro" id="IPR025662">
    <property type="entry name" value="Sigma_54_int_dom_ATP-bd_1"/>
</dbReference>
<proteinExistence type="predicted"/>
<gene>
    <name evidence="3" type="ORF">UY20_C0007G0009</name>
</gene>
<dbReference type="PATRIC" id="fig|1619022.3.peg.229"/>
<keyword evidence="1" id="KW-1133">Transmembrane helix</keyword>
<dbReference type="InterPro" id="IPR003593">
    <property type="entry name" value="AAA+_ATPase"/>
</dbReference>
<dbReference type="SMART" id="SM00382">
    <property type="entry name" value="AAA"/>
    <property type="match status" value="1"/>
</dbReference>
<organism evidence="3 4">
    <name type="scientific">Candidatus Yanofskybacteria bacterium GW2011_GWA1_48_10</name>
    <dbReference type="NCBI Taxonomy" id="1619022"/>
    <lineage>
        <taxon>Bacteria</taxon>
        <taxon>Candidatus Yanofskyibacteriota</taxon>
    </lineage>
</organism>
<dbReference type="InterPro" id="IPR051162">
    <property type="entry name" value="T4SS_component"/>
</dbReference>
<keyword evidence="1" id="KW-0472">Membrane</keyword>
<protein>
    <recommendedName>
        <fullName evidence="2">AAA+ ATPase domain-containing protein</fullName>
    </recommendedName>
</protein>
<dbReference type="AlphaFoldDB" id="A0A0G1WH67"/>
<dbReference type="Proteomes" id="UP000034403">
    <property type="component" value="Unassembled WGS sequence"/>
</dbReference>
<dbReference type="Pfam" id="PF26449">
    <property type="entry name" value="DUF8128"/>
    <property type="match status" value="1"/>
</dbReference>
<evidence type="ECO:0000259" key="2">
    <source>
        <dbReference type="SMART" id="SM00382"/>
    </source>
</evidence>
<evidence type="ECO:0000256" key="1">
    <source>
        <dbReference type="SAM" id="Phobius"/>
    </source>
</evidence>
<evidence type="ECO:0000313" key="4">
    <source>
        <dbReference type="Proteomes" id="UP000034403"/>
    </source>
</evidence>
<evidence type="ECO:0000313" key="3">
    <source>
        <dbReference type="EMBL" id="KKU89653.1"/>
    </source>
</evidence>
<dbReference type="InterPro" id="IPR002789">
    <property type="entry name" value="HerA_central"/>
</dbReference>
<accession>A0A0G1WH67</accession>
<dbReference type="InterPro" id="IPR058441">
    <property type="entry name" value="DUF8128"/>
</dbReference>
<reference evidence="3 4" key="1">
    <citation type="journal article" date="2015" name="Nature">
        <title>rRNA introns, odd ribosomes, and small enigmatic genomes across a large radiation of phyla.</title>
        <authorList>
            <person name="Brown C.T."/>
            <person name="Hug L.A."/>
            <person name="Thomas B.C."/>
            <person name="Sharon I."/>
            <person name="Castelle C.J."/>
            <person name="Singh A."/>
            <person name="Wilkins M.J."/>
            <person name="Williams K.H."/>
            <person name="Banfield J.F."/>
        </authorList>
    </citation>
    <scope>NUCLEOTIDE SEQUENCE [LARGE SCALE GENOMIC DNA]</scope>
</reference>
<feature type="transmembrane region" description="Helical" evidence="1">
    <location>
        <begin position="6"/>
        <end position="25"/>
    </location>
</feature>
<dbReference type="InterPro" id="IPR027417">
    <property type="entry name" value="P-loop_NTPase"/>
</dbReference>
<dbReference type="PANTHER" id="PTHR30121:SF6">
    <property type="entry name" value="SLR6007 PROTEIN"/>
    <property type="match status" value="1"/>
</dbReference>
<comment type="caution">
    <text evidence="3">The sequence shown here is derived from an EMBL/GenBank/DDBJ whole genome shotgun (WGS) entry which is preliminary data.</text>
</comment>
<dbReference type="Pfam" id="PF01935">
    <property type="entry name" value="DUF87"/>
    <property type="match status" value="1"/>
</dbReference>
<dbReference type="SUPFAM" id="SSF52540">
    <property type="entry name" value="P-loop containing nucleoside triphosphate hydrolases"/>
    <property type="match status" value="1"/>
</dbReference>